<protein>
    <submittedName>
        <fullName evidence="2">Uncharacterized protein</fullName>
    </submittedName>
</protein>
<dbReference type="STRING" id="1324957.K933_07418"/>
<keyword evidence="3" id="KW-1185">Reference proteome</keyword>
<dbReference type="AlphaFoldDB" id="V4HLE9"/>
<feature type="region of interest" description="Disordered" evidence="1">
    <location>
        <begin position="28"/>
        <end position="61"/>
    </location>
</feature>
<evidence type="ECO:0000313" key="3">
    <source>
        <dbReference type="Proteomes" id="UP000017840"/>
    </source>
</evidence>
<organism evidence="2 3">
    <name type="scientific">Candidatus Halobonum tyrrellensis G22</name>
    <dbReference type="NCBI Taxonomy" id="1324957"/>
    <lineage>
        <taxon>Archaea</taxon>
        <taxon>Methanobacteriati</taxon>
        <taxon>Methanobacteriota</taxon>
        <taxon>Stenosarchaea group</taxon>
        <taxon>Halobacteria</taxon>
        <taxon>Halobacteriales</taxon>
        <taxon>Haloferacaceae</taxon>
        <taxon>Candidatus Halobonum</taxon>
    </lineage>
</organism>
<feature type="compositionally biased region" description="Low complexity" evidence="1">
    <location>
        <begin position="51"/>
        <end position="61"/>
    </location>
</feature>
<accession>V4HLE9</accession>
<evidence type="ECO:0000256" key="1">
    <source>
        <dbReference type="SAM" id="MobiDB-lite"/>
    </source>
</evidence>
<sequence length="61" mass="6255">MIYHDRLLTLAVAVALVGLAGVVGADVPLTPAHRPKPTAAERTAAIDRRAAAPAARAETEA</sequence>
<evidence type="ECO:0000313" key="2">
    <source>
        <dbReference type="EMBL" id="ESP88754.1"/>
    </source>
</evidence>
<comment type="caution">
    <text evidence="2">The sequence shown here is derived from an EMBL/GenBank/DDBJ whole genome shotgun (WGS) entry which is preliminary data.</text>
</comment>
<proteinExistence type="predicted"/>
<reference evidence="2 3" key="1">
    <citation type="journal article" date="2013" name="Genome Announc.">
        <title>Draft Genome Sequence of 'Candidatus Halobonum tyrrellensis' Strain G22, Isolated from the Hypersaline Waters of Lake Tyrrell, Australia.</title>
        <authorList>
            <person name="Ugalde J.A."/>
            <person name="Narasingarao P."/>
            <person name="Kuo S."/>
            <person name="Podell S."/>
            <person name="Allen E.E."/>
        </authorList>
    </citation>
    <scope>NUCLEOTIDE SEQUENCE [LARGE SCALE GENOMIC DNA]</scope>
    <source>
        <strain evidence="2 3">G22</strain>
    </source>
</reference>
<dbReference type="EMBL" id="ASGZ01000025">
    <property type="protein sequence ID" value="ESP88754.1"/>
    <property type="molecule type" value="Genomic_DNA"/>
</dbReference>
<dbReference type="Proteomes" id="UP000017840">
    <property type="component" value="Unassembled WGS sequence"/>
</dbReference>
<gene>
    <name evidence="2" type="ORF">K933_07418</name>
</gene>
<name>V4HLE9_9EURY</name>
<dbReference type="RefSeq" id="WP_023394069.1">
    <property type="nucleotide sequence ID" value="NZ_ASGZ01000025.1"/>
</dbReference>